<feature type="domain" description="HD" evidence="2">
    <location>
        <begin position="25"/>
        <end position="118"/>
    </location>
</feature>
<proteinExistence type="predicted"/>
<dbReference type="SUPFAM" id="SSF109604">
    <property type="entry name" value="HD-domain/PDEase-like"/>
    <property type="match status" value="1"/>
</dbReference>
<organism evidence="3 4">
    <name type="scientific">Virgibacillus salarius</name>
    <dbReference type="NCBI Taxonomy" id="447199"/>
    <lineage>
        <taxon>Bacteria</taxon>
        <taxon>Bacillati</taxon>
        <taxon>Bacillota</taxon>
        <taxon>Bacilli</taxon>
        <taxon>Bacillales</taxon>
        <taxon>Bacillaceae</taxon>
        <taxon>Virgibacillus</taxon>
    </lineage>
</organism>
<dbReference type="PANTHER" id="PTHR46246:SF1">
    <property type="entry name" value="GUANOSINE-3',5'-BIS(DIPHOSPHATE) 3'-PYROPHOSPHOHYDROLASE MESH1"/>
    <property type="match status" value="1"/>
</dbReference>
<dbReference type="GO" id="GO:0008893">
    <property type="term" value="F:guanosine-3',5'-bis(diphosphate) 3'-diphosphatase activity"/>
    <property type="evidence" value="ECO:0007669"/>
    <property type="project" value="TreeGrafter"/>
</dbReference>
<dbReference type="EMBL" id="JAGSOT010000037">
    <property type="protein sequence ID" value="MBR7796885.1"/>
    <property type="molecule type" value="Genomic_DNA"/>
</dbReference>
<evidence type="ECO:0000313" key="3">
    <source>
        <dbReference type="EMBL" id="MBR7796885.1"/>
    </source>
</evidence>
<dbReference type="InterPro" id="IPR003607">
    <property type="entry name" value="HD/PDEase_dom"/>
</dbReference>
<dbReference type="Gene3D" id="1.10.3210.10">
    <property type="entry name" value="Hypothetical protein af1432"/>
    <property type="match status" value="1"/>
</dbReference>
<dbReference type="AlphaFoldDB" id="A0A941DUF8"/>
<dbReference type="Pfam" id="PF13328">
    <property type="entry name" value="HD_4"/>
    <property type="match status" value="1"/>
</dbReference>
<sequence length="181" mass="20895">MRQKAKAFATKAHDGQRRKSSNDPYITHPIRVAARLAAAGFRDELISAGYLHDVAEDTSYTIKDIKEQFGDSIAHLVAANTENKSLSWQERKQHTIDNLKSAEKEIKYLIIADKLDNLLSLEQDLRGQGAIVWDHFNAPFEKQKWYNQSLVEVMYYGLRSEEIPNYFRLYEETVARVFEGK</sequence>
<dbReference type="PANTHER" id="PTHR46246">
    <property type="entry name" value="GUANOSINE-3',5'-BIS(DIPHOSPHATE) 3'-PYROPHOSPHOHYDROLASE MESH1"/>
    <property type="match status" value="1"/>
</dbReference>
<dbReference type="InterPro" id="IPR052194">
    <property type="entry name" value="MESH1"/>
</dbReference>
<dbReference type="PROSITE" id="PS51831">
    <property type="entry name" value="HD"/>
    <property type="match status" value="1"/>
</dbReference>
<keyword evidence="4" id="KW-1185">Reference proteome</keyword>
<evidence type="ECO:0000256" key="1">
    <source>
        <dbReference type="SAM" id="MobiDB-lite"/>
    </source>
</evidence>
<evidence type="ECO:0000259" key="2">
    <source>
        <dbReference type="PROSITE" id="PS51831"/>
    </source>
</evidence>
<evidence type="ECO:0000313" key="4">
    <source>
        <dbReference type="Proteomes" id="UP000675284"/>
    </source>
</evidence>
<reference evidence="3" key="1">
    <citation type="submission" date="2021-04" db="EMBL/GenBank/DDBJ databases">
        <title>Isolation and polyphasic classification of algal microorganism.</title>
        <authorList>
            <person name="Wang S."/>
        </authorList>
    </citation>
    <scope>NUCLEOTIDE SEQUENCE</scope>
    <source>
        <strain evidence="3">720a</strain>
    </source>
</reference>
<dbReference type="Proteomes" id="UP000675284">
    <property type="component" value="Unassembled WGS sequence"/>
</dbReference>
<feature type="region of interest" description="Disordered" evidence="1">
    <location>
        <begin position="1"/>
        <end position="24"/>
    </location>
</feature>
<dbReference type="CDD" id="cd00077">
    <property type="entry name" value="HDc"/>
    <property type="match status" value="1"/>
</dbReference>
<gene>
    <name evidence="3" type="ORF">KCX74_12615</name>
</gene>
<protein>
    <submittedName>
        <fullName evidence="3">Bifunctional (P)ppGpp synthetase/guanosine-3',5'-bis(Diphosphate) 3'-pyrophosphohydrolase</fullName>
    </submittedName>
</protein>
<feature type="compositionally biased region" description="Basic and acidic residues" evidence="1">
    <location>
        <begin position="11"/>
        <end position="21"/>
    </location>
</feature>
<dbReference type="InterPro" id="IPR006674">
    <property type="entry name" value="HD_domain"/>
</dbReference>
<dbReference type="SMART" id="SM00471">
    <property type="entry name" value="HDc"/>
    <property type="match status" value="1"/>
</dbReference>
<name>A0A941DUF8_9BACI</name>
<accession>A0A941DUF8</accession>
<dbReference type="RefSeq" id="WP_026680697.1">
    <property type="nucleotide sequence ID" value="NZ_BAAACY010000022.1"/>
</dbReference>
<comment type="caution">
    <text evidence="3">The sequence shown here is derived from an EMBL/GenBank/DDBJ whole genome shotgun (WGS) entry which is preliminary data.</text>
</comment>